<name>A0A7W8ZS06_9SPHI</name>
<dbReference type="Pfam" id="PF00732">
    <property type="entry name" value="GMC_oxred_N"/>
    <property type="match status" value="1"/>
</dbReference>
<dbReference type="PANTHER" id="PTHR42784:SF1">
    <property type="entry name" value="PYRANOSE 2-OXIDASE"/>
    <property type="match status" value="1"/>
</dbReference>
<dbReference type="GO" id="GO:0016614">
    <property type="term" value="F:oxidoreductase activity, acting on CH-OH group of donors"/>
    <property type="evidence" value="ECO:0007669"/>
    <property type="project" value="InterPro"/>
</dbReference>
<dbReference type="Pfam" id="PF05199">
    <property type="entry name" value="GMC_oxred_C"/>
    <property type="match status" value="1"/>
</dbReference>
<dbReference type="GO" id="GO:0050660">
    <property type="term" value="F:flavin adenine dinucleotide binding"/>
    <property type="evidence" value="ECO:0007669"/>
    <property type="project" value="InterPro"/>
</dbReference>
<accession>A0A7W8ZS06</accession>
<evidence type="ECO:0000313" key="9">
    <source>
        <dbReference type="Proteomes" id="UP000537204"/>
    </source>
</evidence>
<dbReference type="PANTHER" id="PTHR42784">
    <property type="entry name" value="PYRANOSE 2-OXIDASE"/>
    <property type="match status" value="1"/>
</dbReference>
<comment type="caution">
    <text evidence="8">The sequence shown here is derived from an EMBL/GenBank/DDBJ whole genome shotgun (WGS) entry which is preliminary data.</text>
</comment>
<evidence type="ECO:0000259" key="6">
    <source>
        <dbReference type="Pfam" id="PF00732"/>
    </source>
</evidence>
<keyword evidence="5" id="KW-0560">Oxidoreductase</keyword>
<dbReference type="Pfam" id="PF13450">
    <property type="entry name" value="NAD_binding_8"/>
    <property type="match status" value="1"/>
</dbReference>
<dbReference type="AlphaFoldDB" id="A0A7W8ZS06"/>
<feature type="domain" description="Glucose-methanol-choline oxidoreductase C-terminal" evidence="7">
    <location>
        <begin position="430"/>
        <end position="549"/>
    </location>
</feature>
<dbReference type="InterPro" id="IPR007867">
    <property type="entry name" value="GMC_OxRtase_C"/>
</dbReference>
<dbReference type="InterPro" id="IPR036188">
    <property type="entry name" value="FAD/NAD-bd_sf"/>
</dbReference>
<proteinExistence type="inferred from homology"/>
<comment type="similarity">
    <text evidence="2">Belongs to the GMC oxidoreductase family.</text>
</comment>
<reference evidence="8 9" key="1">
    <citation type="submission" date="2020-08" db="EMBL/GenBank/DDBJ databases">
        <title>Genomic Encyclopedia of Type Strains, Phase IV (KMG-V): Genome sequencing to study the core and pangenomes of soil and plant-associated prokaryotes.</title>
        <authorList>
            <person name="Whitman W."/>
        </authorList>
    </citation>
    <scope>NUCLEOTIDE SEQUENCE [LARGE SCALE GENOMIC DNA]</scope>
    <source>
        <strain evidence="8 9">S3M1</strain>
    </source>
</reference>
<evidence type="ECO:0000256" key="3">
    <source>
        <dbReference type="ARBA" id="ARBA00022630"/>
    </source>
</evidence>
<evidence type="ECO:0000256" key="5">
    <source>
        <dbReference type="ARBA" id="ARBA00023002"/>
    </source>
</evidence>
<sequence length="566" mass="64168">MNINTNLKAENTYDAIVVGSGISGGWAAKELTEKGLRVLMLERGENIEHIKDYDTAMKNPWEFKHAGRLTEEQKRTHPVQKRDYPFQEANSKWWVNDLECPYTEEKRFDWYRGFHVGGKSLMWGRQSYRFGQTNFEDNARDGHGADWPIRYDDLAPWYDYAEKFAGISGSKENWPLCPDGSFLPPMDLNIVEKTVKKRIEEKYNRERIMMIGRVANLTVPHKGRGNCQYRDLCSRGCPFGAYFSTQSATLPAAVATNKLTLRPYSIVNHIIYDKDTKKAKGVMVIDTQTQQTMEFYARIVFVNASTLGSTFILLNSTSEAHPNGLGNGSGQLGHNLMDHHFRCGASGDAPGFEDKYTYGRRANGIYIPRYQNIGNDKRDYLRGFGYQGGASRENWQSDVAELSFGAGFKEKMTKPGKWTIGLGGFGEMLPYYENKVSIDHSKKDKWGQPVLSIDCEYKENEKKMRVDMMNDAAEMLEASGMKNVRTFDSECYPGMAIHEMGTARMGKDPETSVLNKWNQMHEVSNVFVTDGSCMPSIACQNPSLTFMALTARACDYAVSEMKKNNL</sequence>
<evidence type="ECO:0000313" key="8">
    <source>
        <dbReference type="EMBL" id="MBB5638985.1"/>
    </source>
</evidence>
<dbReference type="RefSeq" id="WP_183884830.1">
    <property type="nucleotide sequence ID" value="NZ_JACHCD010000001.1"/>
</dbReference>
<dbReference type="InterPro" id="IPR051473">
    <property type="entry name" value="P2Ox-like"/>
</dbReference>
<evidence type="ECO:0000259" key="7">
    <source>
        <dbReference type="Pfam" id="PF05199"/>
    </source>
</evidence>
<comment type="cofactor">
    <cofactor evidence="1">
        <name>FAD</name>
        <dbReference type="ChEBI" id="CHEBI:57692"/>
    </cofactor>
</comment>
<protein>
    <submittedName>
        <fullName evidence="8">Choline dehydrogenase-like flavoprotein</fullName>
    </submittedName>
</protein>
<organism evidence="8 9">
    <name type="scientific">Pedobacter cryoconitis</name>
    <dbReference type="NCBI Taxonomy" id="188932"/>
    <lineage>
        <taxon>Bacteria</taxon>
        <taxon>Pseudomonadati</taxon>
        <taxon>Bacteroidota</taxon>
        <taxon>Sphingobacteriia</taxon>
        <taxon>Sphingobacteriales</taxon>
        <taxon>Sphingobacteriaceae</taxon>
        <taxon>Pedobacter</taxon>
    </lineage>
</organism>
<gene>
    <name evidence="8" type="ORF">HDE68_004923</name>
</gene>
<dbReference type="Proteomes" id="UP000537204">
    <property type="component" value="Unassembled WGS sequence"/>
</dbReference>
<evidence type="ECO:0000256" key="1">
    <source>
        <dbReference type="ARBA" id="ARBA00001974"/>
    </source>
</evidence>
<dbReference type="InterPro" id="IPR000172">
    <property type="entry name" value="GMC_OxRdtase_N"/>
</dbReference>
<evidence type="ECO:0000256" key="2">
    <source>
        <dbReference type="ARBA" id="ARBA00010790"/>
    </source>
</evidence>
<dbReference type="EMBL" id="JACHCE010000011">
    <property type="protein sequence ID" value="MBB5638985.1"/>
    <property type="molecule type" value="Genomic_DNA"/>
</dbReference>
<evidence type="ECO:0000256" key="4">
    <source>
        <dbReference type="ARBA" id="ARBA00022827"/>
    </source>
</evidence>
<keyword evidence="3" id="KW-0285">Flavoprotein</keyword>
<dbReference type="Gene3D" id="3.50.50.60">
    <property type="entry name" value="FAD/NAD(P)-binding domain"/>
    <property type="match status" value="2"/>
</dbReference>
<keyword evidence="4" id="KW-0274">FAD</keyword>
<feature type="domain" description="Glucose-methanol-choline oxidoreductase N-terminal" evidence="6">
    <location>
        <begin position="95"/>
        <end position="339"/>
    </location>
</feature>
<dbReference type="SUPFAM" id="SSF51905">
    <property type="entry name" value="FAD/NAD(P)-binding domain"/>
    <property type="match status" value="1"/>
</dbReference>
<dbReference type="SUPFAM" id="SSF54373">
    <property type="entry name" value="FAD-linked reductases, C-terminal domain"/>
    <property type="match status" value="1"/>
</dbReference>